<dbReference type="GO" id="GO:0050897">
    <property type="term" value="F:cobalt ion binding"/>
    <property type="evidence" value="ECO:0007669"/>
    <property type="project" value="TreeGrafter"/>
</dbReference>
<keyword evidence="13" id="KW-1185">Reference proteome</keyword>
<dbReference type="Proteomes" id="UP000464751">
    <property type="component" value="Chromosome"/>
</dbReference>
<sequence length="331" mass="37107">MPDYDNEGLVAAWVFDGMGRAQRIGWKEIRQGPMPGAGFQWVHFQQLDRGQGDKESWLTHESGIDPAIADSMVAAETRPRCSLFEHGAFLNLRGINLMPYSLPDEMHSIRFWVEPNRVVSVRQRSLSAVADFEDALARGRAPHTPGEFIADLSMRLVDRMDTVITALAEDADELEELVLNATLSNLSAKVSEVRRVAILLRRYIAPQREALNHFSLEDAEWLSQRDRNRLREAADRVTRFAEELDSVRDRAAVIYDQMVERRAEQMNRSMLILAVVTVVFAPLTLATGLMGMNVGGIPGSDDPSGFWTVTLLATAAGLAMAAVLFRWARWI</sequence>
<dbReference type="KEGG" id="apra:G3A50_16140"/>
<dbReference type="GO" id="GO:0000287">
    <property type="term" value="F:magnesium ion binding"/>
    <property type="evidence" value="ECO:0007669"/>
    <property type="project" value="TreeGrafter"/>
</dbReference>
<dbReference type="CDD" id="cd12833">
    <property type="entry name" value="ZntB-like_1"/>
    <property type="match status" value="1"/>
</dbReference>
<dbReference type="PANTHER" id="PTHR46494:SF3">
    <property type="entry name" value="ZINC TRANSPORT PROTEIN ZNTB"/>
    <property type="match status" value="1"/>
</dbReference>
<dbReference type="InterPro" id="IPR002523">
    <property type="entry name" value="MgTranspt_CorA/ZnTranspt_ZntB"/>
</dbReference>
<keyword evidence="6 11" id="KW-0812">Transmembrane</keyword>
<evidence type="ECO:0000256" key="9">
    <source>
        <dbReference type="ARBA" id="ARBA00023065"/>
    </source>
</evidence>
<dbReference type="EMBL" id="CP048630">
    <property type="protein sequence ID" value="QIB35068.1"/>
    <property type="molecule type" value="Genomic_DNA"/>
</dbReference>
<dbReference type="InterPro" id="IPR045861">
    <property type="entry name" value="CorA_cytoplasmic_dom"/>
</dbReference>
<dbReference type="PANTHER" id="PTHR46494">
    <property type="entry name" value="CORA FAMILY METAL ION TRANSPORTER (EUROFUNG)"/>
    <property type="match status" value="1"/>
</dbReference>
<dbReference type="GO" id="GO:0015087">
    <property type="term" value="F:cobalt ion transmembrane transporter activity"/>
    <property type="evidence" value="ECO:0007669"/>
    <property type="project" value="TreeGrafter"/>
</dbReference>
<keyword evidence="5" id="KW-0997">Cell inner membrane</keyword>
<evidence type="ECO:0000256" key="4">
    <source>
        <dbReference type="ARBA" id="ARBA00022475"/>
    </source>
</evidence>
<proteinExistence type="inferred from homology"/>
<keyword evidence="10 11" id="KW-0472">Membrane</keyword>
<dbReference type="Gene3D" id="3.30.460.20">
    <property type="entry name" value="CorA soluble domain-like"/>
    <property type="match status" value="1"/>
</dbReference>
<evidence type="ECO:0000313" key="12">
    <source>
        <dbReference type="EMBL" id="QIB35068.1"/>
    </source>
</evidence>
<comment type="similarity">
    <text evidence="2">Belongs to the CorA metal ion transporter (MIT) (TC 1.A.35) family.</text>
</comment>
<evidence type="ECO:0000256" key="3">
    <source>
        <dbReference type="ARBA" id="ARBA00022448"/>
    </source>
</evidence>
<dbReference type="GO" id="GO:0015095">
    <property type="term" value="F:magnesium ion transmembrane transporter activity"/>
    <property type="evidence" value="ECO:0007669"/>
    <property type="project" value="TreeGrafter"/>
</dbReference>
<evidence type="ECO:0000256" key="7">
    <source>
        <dbReference type="ARBA" id="ARBA00022833"/>
    </source>
</evidence>
<evidence type="ECO:0000256" key="6">
    <source>
        <dbReference type="ARBA" id="ARBA00022692"/>
    </source>
</evidence>
<keyword evidence="8 11" id="KW-1133">Transmembrane helix</keyword>
<feature type="transmembrane region" description="Helical" evidence="11">
    <location>
        <begin position="304"/>
        <end position="325"/>
    </location>
</feature>
<evidence type="ECO:0000256" key="10">
    <source>
        <dbReference type="ARBA" id="ARBA00023136"/>
    </source>
</evidence>
<evidence type="ECO:0000256" key="5">
    <source>
        <dbReference type="ARBA" id="ARBA00022519"/>
    </source>
</evidence>
<organism evidence="12 13">
    <name type="scientific">Ancylobacter pratisalsi</name>
    <dbReference type="NCBI Taxonomy" id="1745854"/>
    <lineage>
        <taxon>Bacteria</taxon>
        <taxon>Pseudomonadati</taxon>
        <taxon>Pseudomonadota</taxon>
        <taxon>Alphaproteobacteria</taxon>
        <taxon>Hyphomicrobiales</taxon>
        <taxon>Xanthobacteraceae</taxon>
        <taxon>Ancylobacter</taxon>
    </lineage>
</organism>
<evidence type="ECO:0000256" key="8">
    <source>
        <dbReference type="ARBA" id="ARBA00022989"/>
    </source>
</evidence>
<keyword evidence="3" id="KW-0813">Transport</keyword>
<evidence type="ECO:0000256" key="1">
    <source>
        <dbReference type="ARBA" id="ARBA00004651"/>
    </source>
</evidence>
<evidence type="ECO:0000256" key="2">
    <source>
        <dbReference type="ARBA" id="ARBA00009765"/>
    </source>
</evidence>
<dbReference type="Pfam" id="PF01544">
    <property type="entry name" value="CorA"/>
    <property type="match status" value="1"/>
</dbReference>
<evidence type="ECO:0000313" key="13">
    <source>
        <dbReference type="Proteomes" id="UP000464751"/>
    </source>
</evidence>
<gene>
    <name evidence="12" type="ORF">G3A50_16140</name>
</gene>
<dbReference type="AlphaFoldDB" id="A0A6P1YNT5"/>
<name>A0A6P1YNT5_9HYPH</name>
<accession>A0A6P1YNT5</accession>
<dbReference type="SUPFAM" id="SSF143865">
    <property type="entry name" value="CorA soluble domain-like"/>
    <property type="match status" value="1"/>
</dbReference>
<keyword evidence="9" id="KW-0406">Ion transport</keyword>
<dbReference type="SUPFAM" id="SSF144083">
    <property type="entry name" value="Magnesium transport protein CorA, transmembrane region"/>
    <property type="match status" value="1"/>
</dbReference>
<feature type="transmembrane region" description="Helical" evidence="11">
    <location>
        <begin position="271"/>
        <end position="292"/>
    </location>
</feature>
<protein>
    <submittedName>
        <fullName evidence="12">Zinc transporter ZntB</fullName>
    </submittedName>
</protein>
<dbReference type="GO" id="GO:0005886">
    <property type="term" value="C:plasma membrane"/>
    <property type="evidence" value="ECO:0007669"/>
    <property type="project" value="UniProtKB-SubCell"/>
</dbReference>
<reference evidence="12 13" key="1">
    <citation type="submission" date="2020-02" db="EMBL/GenBank/DDBJ databases">
        <authorList>
            <person name="Li G."/>
        </authorList>
    </citation>
    <scope>NUCLEOTIDE SEQUENCE [LARGE SCALE GENOMIC DNA]</scope>
    <source>
        <strain evidence="12 13">DSM 102029</strain>
    </source>
</reference>
<dbReference type="RefSeq" id="WP_163076213.1">
    <property type="nucleotide sequence ID" value="NZ_CP048630.1"/>
</dbReference>
<dbReference type="InterPro" id="IPR045863">
    <property type="entry name" value="CorA_TM1_TM2"/>
</dbReference>
<keyword evidence="4" id="KW-1003">Cell membrane</keyword>
<dbReference type="Gene3D" id="1.20.58.340">
    <property type="entry name" value="Magnesium transport protein CorA, transmembrane region"/>
    <property type="match status" value="2"/>
</dbReference>
<comment type="subcellular location">
    <subcellularLocation>
        <location evidence="1">Cell membrane</location>
        <topology evidence="1">Multi-pass membrane protein</topology>
    </subcellularLocation>
</comment>
<evidence type="ECO:0000256" key="11">
    <source>
        <dbReference type="SAM" id="Phobius"/>
    </source>
</evidence>
<keyword evidence="7" id="KW-0862">Zinc</keyword>